<dbReference type="PANTHER" id="PTHR11941">
    <property type="entry name" value="ENOYL-COA HYDRATASE-RELATED"/>
    <property type="match status" value="1"/>
</dbReference>
<evidence type="ECO:0000256" key="1">
    <source>
        <dbReference type="ARBA" id="ARBA00005254"/>
    </source>
</evidence>
<dbReference type="InterPro" id="IPR001753">
    <property type="entry name" value="Enoyl-CoA_hydra/iso"/>
</dbReference>
<dbReference type="Pfam" id="PF00378">
    <property type="entry name" value="ECH_1"/>
    <property type="match status" value="1"/>
</dbReference>
<dbReference type="GO" id="GO:0006635">
    <property type="term" value="P:fatty acid beta-oxidation"/>
    <property type="evidence" value="ECO:0007669"/>
    <property type="project" value="TreeGrafter"/>
</dbReference>
<reference evidence="3 4" key="1">
    <citation type="submission" date="2016-10" db="EMBL/GenBank/DDBJ databases">
        <authorList>
            <person name="de Groot N.N."/>
        </authorList>
    </citation>
    <scope>NUCLEOTIDE SEQUENCE [LARGE SCALE GENOMIC DNA]</scope>
    <source>
        <strain evidence="3 4">DSM 23995</strain>
    </source>
</reference>
<dbReference type="InterPro" id="IPR029045">
    <property type="entry name" value="ClpP/crotonase-like_dom_sf"/>
</dbReference>
<evidence type="ECO:0000313" key="4">
    <source>
        <dbReference type="Proteomes" id="UP000199516"/>
    </source>
</evidence>
<dbReference type="Proteomes" id="UP000199516">
    <property type="component" value="Unassembled WGS sequence"/>
</dbReference>
<dbReference type="CDD" id="cd06558">
    <property type="entry name" value="crotonase-like"/>
    <property type="match status" value="1"/>
</dbReference>
<sequence>MVHDETKEKPVLYKEYENGKIGCLTLHRPENLNAVNEDLLDALHQTLGKVASNEKLSILILHSTLEKAFCAGGDVKEIQTKSNEEAARFFEKLATVLDTITKLPQLTIAAINGIAFGAGADLAIACDYRIGNSKTKIKFPGPQFGVILGTHRLVNEIGPSKARHLVLTNQLMDTEQSLHHGLLHEISEEDDSFNTAVTRAQAMLHMTDYTRRELVKICSYEEEVHAGDPIALAKESVLQGNFQERFSQYVETVKKKK</sequence>
<gene>
    <name evidence="3" type="ORF">SAMN05192532_102197</name>
</gene>
<name>A0A1I2BDW1_9BACI</name>
<dbReference type="OrthoDB" id="2862111at2"/>
<dbReference type="PROSITE" id="PS00166">
    <property type="entry name" value="ENOYL_COA_HYDRATASE"/>
    <property type="match status" value="1"/>
</dbReference>
<organism evidence="3 4">
    <name type="scientific">Alteribacillus iranensis</name>
    <dbReference type="NCBI Taxonomy" id="930128"/>
    <lineage>
        <taxon>Bacteria</taxon>
        <taxon>Bacillati</taxon>
        <taxon>Bacillota</taxon>
        <taxon>Bacilli</taxon>
        <taxon>Bacillales</taxon>
        <taxon>Bacillaceae</taxon>
        <taxon>Alteribacillus</taxon>
    </lineage>
</organism>
<dbReference type="SUPFAM" id="SSF52096">
    <property type="entry name" value="ClpP/crotonase"/>
    <property type="match status" value="1"/>
</dbReference>
<dbReference type="GO" id="GO:0003824">
    <property type="term" value="F:catalytic activity"/>
    <property type="evidence" value="ECO:0007669"/>
    <property type="project" value="InterPro"/>
</dbReference>
<dbReference type="InterPro" id="IPR018376">
    <property type="entry name" value="Enoyl-CoA_hyd/isom_CS"/>
</dbReference>
<accession>A0A1I2BDW1</accession>
<evidence type="ECO:0000313" key="3">
    <source>
        <dbReference type="EMBL" id="SFE53340.1"/>
    </source>
</evidence>
<dbReference type="RefSeq" id="WP_091658407.1">
    <property type="nucleotide sequence ID" value="NZ_FONT01000002.1"/>
</dbReference>
<dbReference type="EMBL" id="FONT01000002">
    <property type="protein sequence ID" value="SFE53340.1"/>
    <property type="molecule type" value="Genomic_DNA"/>
</dbReference>
<keyword evidence="4" id="KW-1185">Reference proteome</keyword>
<comment type="similarity">
    <text evidence="1 2">Belongs to the enoyl-CoA hydratase/isomerase family.</text>
</comment>
<dbReference type="STRING" id="930128.SAMN05192532_102197"/>
<dbReference type="PANTHER" id="PTHR11941:SF54">
    <property type="entry name" value="ENOYL-COA HYDRATASE, MITOCHONDRIAL"/>
    <property type="match status" value="1"/>
</dbReference>
<proteinExistence type="inferred from homology"/>
<evidence type="ECO:0000256" key="2">
    <source>
        <dbReference type="RuleBase" id="RU003707"/>
    </source>
</evidence>
<dbReference type="AlphaFoldDB" id="A0A1I2BDW1"/>
<protein>
    <submittedName>
        <fullName evidence="3">Enoyl-CoA hydratase</fullName>
    </submittedName>
</protein>
<dbReference type="Gene3D" id="3.90.226.10">
    <property type="entry name" value="2-enoyl-CoA Hydratase, Chain A, domain 1"/>
    <property type="match status" value="1"/>
</dbReference>